<reference evidence="2" key="1">
    <citation type="journal article" date="2023" name="Mol. Biol. Evol.">
        <title>Third-Generation Sequencing Reveals the Adaptive Role of the Epigenome in Three Deep-Sea Polychaetes.</title>
        <authorList>
            <person name="Perez M."/>
            <person name="Aroh O."/>
            <person name="Sun Y."/>
            <person name="Lan Y."/>
            <person name="Juniper S.K."/>
            <person name="Young C.R."/>
            <person name="Angers B."/>
            <person name="Qian P.Y."/>
        </authorList>
    </citation>
    <scope>NUCLEOTIDE SEQUENCE</scope>
    <source>
        <strain evidence="2">R07B-5</strain>
    </source>
</reference>
<keyword evidence="3" id="KW-1185">Reference proteome</keyword>
<dbReference type="AlphaFoldDB" id="A0AAD9KR51"/>
<evidence type="ECO:0000259" key="1">
    <source>
        <dbReference type="Pfam" id="PF13768"/>
    </source>
</evidence>
<proteinExistence type="predicted"/>
<protein>
    <recommendedName>
        <fullName evidence="1">VWFA domain-containing protein</fullName>
    </recommendedName>
</protein>
<dbReference type="Proteomes" id="UP001209878">
    <property type="component" value="Unassembled WGS sequence"/>
</dbReference>
<sequence length="484" mass="54285">MELTTVNVDKEIQNEVTIQVAIEMPFDIRSITCPTHKVRMKQTVTKATVELAANQALNDGFQLWIHLAQIHVPRMWVERYPGTHSEACMLTFYPEFDAVSRPDFEVVFLLDLSNSMDGPALVDAKKLLLLLLHHLPPKVTFNIVVFGTVFHELFPTSQPKTKLNEVAAQRFIQETEPPWETHPCPPPPTLLPVEVVCPEMCSLSPTHITTHPPGRRDHAPQSASFLRCRVQATANRHLLRRLAQAGAGAYETFDAATKYKWEERVTRQLSKAGQPSLSSVSVSWQQFDTDAAPLQAPSHVTSLFSGSRQVIYGLVSNCTQAELKAVIDNQEISTMVSTTELNITTGKILHQLTARAAIRDWEEGVLADSRTEHEVTKKNRKNLILQLSTKYSIVTQFTSFVAVEKREEGETFRGPCGPSIAELVQRESVDTLKYVAWDDDVKPPITQDGGQRPVVIELWYEADGQMPKVSGQWSKVPMNTEVDK</sequence>
<accession>A0AAD9KR51</accession>
<dbReference type="GO" id="GO:0005737">
    <property type="term" value="C:cytoplasm"/>
    <property type="evidence" value="ECO:0007669"/>
    <property type="project" value="TreeGrafter"/>
</dbReference>
<evidence type="ECO:0000313" key="2">
    <source>
        <dbReference type="EMBL" id="KAK2175772.1"/>
    </source>
</evidence>
<name>A0AAD9KR51_RIDPI</name>
<dbReference type="PANTHER" id="PTHR46530">
    <property type="entry name" value="PROTEIN MONO-ADP-RIBOSYLTRANSFERASE PARP4"/>
    <property type="match status" value="1"/>
</dbReference>
<dbReference type="Pfam" id="PF13768">
    <property type="entry name" value="VWA_3"/>
    <property type="match status" value="1"/>
</dbReference>
<dbReference type="EMBL" id="JAODUO010000708">
    <property type="protein sequence ID" value="KAK2175772.1"/>
    <property type="molecule type" value="Genomic_DNA"/>
</dbReference>
<gene>
    <name evidence="2" type="ORF">NP493_708g00019</name>
</gene>
<dbReference type="InterPro" id="IPR031273">
    <property type="entry name" value="PARP4"/>
</dbReference>
<comment type="caution">
    <text evidence="2">The sequence shown here is derived from an EMBL/GenBank/DDBJ whole genome shotgun (WGS) entry which is preliminary data.</text>
</comment>
<dbReference type="GO" id="GO:0003950">
    <property type="term" value="F:NAD+ poly-ADP-ribosyltransferase activity"/>
    <property type="evidence" value="ECO:0007669"/>
    <property type="project" value="InterPro"/>
</dbReference>
<dbReference type="SUPFAM" id="SSF53300">
    <property type="entry name" value="vWA-like"/>
    <property type="match status" value="1"/>
</dbReference>
<dbReference type="InterPro" id="IPR036465">
    <property type="entry name" value="vWFA_dom_sf"/>
</dbReference>
<dbReference type="PANTHER" id="PTHR46530:SF1">
    <property type="entry name" value="PROTEIN MONO-ADP-RIBOSYLTRANSFERASE PARP4"/>
    <property type="match status" value="1"/>
</dbReference>
<dbReference type="Gene3D" id="3.40.50.410">
    <property type="entry name" value="von Willebrand factor, type A domain"/>
    <property type="match status" value="1"/>
</dbReference>
<organism evidence="2 3">
    <name type="scientific">Ridgeia piscesae</name>
    <name type="common">Tubeworm</name>
    <dbReference type="NCBI Taxonomy" id="27915"/>
    <lineage>
        <taxon>Eukaryota</taxon>
        <taxon>Metazoa</taxon>
        <taxon>Spiralia</taxon>
        <taxon>Lophotrochozoa</taxon>
        <taxon>Annelida</taxon>
        <taxon>Polychaeta</taxon>
        <taxon>Sedentaria</taxon>
        <taxon>Canalipalpata</taxon>
        <taxon>Sabellida</taxon>
        <taxon>Siboglinidae</taxon>
        <taxon>Ridgeia</taxon>
    </lineage>
</organism>
<feature type="domain" description="VWFA" evidence="1">
    <location>
        <begin position="105"/>
        <end position="178"/>
    </location>
</feature>
<evidence type="ECO:0000313" key="3">
    <source>
        <dbReference type="Proteomes" id="UP001209878"/>
    </source>
</evidence>
<dbReference type="InterPro" id="IPR002035">
    <property type="entry name" value="VWF_A"/>
</dbReference>